<comment type="caution">
    <text evidence="4">The sequence shown here is derived from an EMBL/GenBank/DDBJ whole genome shotgun (WGS) entry which is preliminary data.</text>
</comment>
<feature type="chain" id="PRO_5009190439" description="Outer membrane protein beta-barrel domain-containing protein" evidence="2">
    <location>
        <begin position="24"/>
        <end position="231"/>
    </location>
</feature>
<sequence length="231" mass="23528">MNLFKLLSGAAAVALIVGTPALAADLIVDVPVDQPVTVADTGWYFSVFAGGVWDGFVTGEDDAVDPDTFDVEISTDAGWLLGAAVGTHVFDSLRAEVEVYGARRDVNGASEGPASLDLDGSVTTAALLGNLWVDFDTGSGFTPYIGGGLGVGYIHAESPGLLPAVDPLDADGVGLAYQLGAGVKVDVADNIALDLGYRWKGVSAEISGDGTEDVVAHAGSHVVQVGVTFGF</sequence>
<dbReference type="InterPro" id="IPR027385">
    <property type="entry name" value="Beta-barrel_OMP"/>
</dbReference>
<evidence type="ECO:0000313" key="4">
    <source>
        <dbReference type="EMBL" id="OEO31346.1"/>
    </source>
</evidence>
<accession>A0A1E5XRW9</accession>
<dbReference type="AlphaFoldDB" id="A0A1E5XRW9"/>
<proteinExistence type="predicted"/>
<protein>
    <recommendedName>
        <fullName evidence="3">Outer membrane protein beta-barrel domain-containing protein</fullName>
    </recommendedName>
</protein>
<organism evidence="4 5">
    <name type="scientific">Devosia insulae DS-56</name>
    <dbReference type="NCBI Taxonomy" id="1116389"/>
    <lineage>
        <taxon>Bacteria</taxon>
        <taxon>Pseudomonadati</taxon>
        <taxon>Pseudomonadota</taxon>
        <taxon>Alphaproteobacteria</taxon>
        <taxon>Hyphomicrobiales</taxon>
        <taxon>Devosiaceae</taxon>
        <taxon>Devosia</taxon>
    </lineage>
</organism>
<evidence type="ECO:0000313" key="5">
    <source>
        <dbReference type="Proteomes" id="UP000095463"/>
    </source>
</evidence>
<dbReference type="OrthoDB" id="7950601at2"/>
<evidence type="ECO:0000256" key="1">
    <source>
        <dbReference type="ARBA" id="ARBA00022729"/>
    </source>
</evidence>
<name>A0A1E5XRW9_9HYPH</name>
<keyword evidence="5" id="KW-1185">Reference proteome</keyword>
<feature type="signal peptide" evidence="2">
    <location>
        <begin position="1"/>
        <end position="23"/>
    </location>
</feature>
<dbReference type="RefSeq" id="WP_069909484.1">
    <property type="nucleotide sequence ID" value="NZ_LAJE02000161.1"/>
</dbReference>
<dbReference type="SUPFAM" id="SSF56925">
    <property type="entry name" value="OMPA-like"/>
    <property type="match status" value="1"/>
</dbReference>
<dbReference type="InterPro" id="IPR011250">
    <property type="entry name" value="OMP/PagP_B-barrel"/>
</dbReference>
<evidence type="ECO:0000256" key="2">
    <source>
        <dbReference type="SAM" id="SignalP"/>
    </source>
</evidence>
<evidence type="ECO:0000259" key="3">
    <source>
        <dbReference type="Pfam" id="PF13505"/>
    </source>
</evidence>
<reference evidence="4 5" key="1">
    <citation type="journal article" date="2015" name="Genome Announc.">
        <title>Genome Assemblies of Three Soil-Associated Devosia species: D. insulae, D. limi, and D. soli.</title>
        <authorList>
            <person name="Hassan Y.I."/>
            <person name="Lepp D."/>
            <person name="Zhou T."/>
        </authorList>
    </citation>
    <scope>NUCLEOTIDE SEQUENCE [LARGE SCALE GENOMIC DNA]</scope>
    <source>
        <strain evidence="4 5">DS-56</strain>
    </source>
</reference>
<dbReference type="Proteomes" id="UP000095463">
    <property type="component" value="Unassembled WGS sequence"/>
</dbReference>
<dbReference type="Pfam" id="PF13505">
    <property type="entry name" value="OMP_b-brl"/>
    <property type="match status" value="1"/>
</dbReference>
<gene>
    <name evidence="4" type="ORF">VW23_016830</name>
</gene>
<keyword evidence="1 2" id="KW-0732">Signal</keyword>
<dbReference type="Gene3D" id="2.40.160.20">
    <property type="match status" value="1"/>
</dbReference>
<dbReference type="EMBL" id="LAJE02000161">
    <property type="protein sequence ID" value="OEO31346.1"/>
    <property type="molecule type" value="Genomic_DNA"/>
</dbReference>
<feature type="domain" description="Outer membrane protein beta-barrel" evidence="3">
    <location>
        <begin position="11"/>
        <end position="229"/>
    </location>
</feature>